<evidence type="ECO:0000313" key="1">
    <source>
        <dbReference type="EMBL" id="GAG61122.1"/>
    </source>
</evidence>
<accession>X0ZSX1</accession>
<organism evidence="1">
    <name type="scientific">marine sediment metagenome</name>
    <dbReference type="NCBI Taxonomy" id="412755"/>
    <lineage>
        <taxon>unclassified sequences</taxon>
        <taxon>metagenomes</taxon>
        <taxon>ecological metagenomes</taxon>
    </lineage>
</organism>
<dbReference type="AlphaFoldDB" id="X0ZSX1"/>
<gene>
    <name evidence="1" type="ORF">S01H4_12169</name>
</gene>
<proteinExistence type="predicted"/>
<sequence>YLQRSILKLLSNPDDMRRIRKIPEKEELHFLDELILKGDSKSDGG</sequence>
<comment type="caution">
    <text evidence="1">The sequence shown here is derived from an EMBL/GenBank/DDBJ whole genome shotgun (WGS) entry which is preliminary data.</text>
</comment>
<dbReference type="EMBL" id="BART01005112">
    <property type="protein sequence ID" value="GAG61122.1"/>
    <property type="molecule type" value="Genomic_DNA"/>
</dbReference>
<reference evidence="1" key="1">
    <citation type="journal article" date="2014" name="Front. Microbiol.">
        <title>High frequency of phylogenetically diverse reductive dehalogenase-homologous genes in deep subseafloor sedimentary metagenomes.</title>
        <authorList>
            <person name="Kawai M."/>
            <person name="Futagami T."/>
            <person name="Toyoda A."/>
            <person name="Takaki Y."/>
            <person name="Nishi S."/>
            <person name="Hori S."/>
            <person name="Arai W."/>
            <person name="Tsubouchi T."/>
            <person name="Morono Y."/>
            <person name="Uchiyama I."/>
            <person name="Ito T."/>
            <person name="Fujiyama A."/>
            <person name="Inagaki F."/>
            <person name="Takami H."/>
        </authorList>
    </citation>
    <scope>NUCLEOTIDE SEQUENCE</scope>
    <source>
        <strain evidence="1">Expedition CK06-06</strain>
    </source>
</reference>
<name>X0ZSX1_9ZZZZ</name>
<feature type="non-terminal residue" evidence="1">
    <location>
        <position position="1"/>
    </location>
</feature>
<protein>
    <submittedName>
        <fullName evidence="1">Uncharacterized protein</fullName>
    </submittedName>
</protein>